<dbReference type="AlphaFoldDB" id="A0A383BPP9"/>
<dbReference type="Pfam" id="PF01048">
    <property type="entry name" value="PNP_UDP_1"/>
    <property type="match status" value="1"/>
</dbReference>
<dbReference type="GO" id="GO:0005829">
    <property type="term" value="C:cytosol"/>
    <property type="evidence" value="ECO:0007669"/>
    <property type="project" value="TreeGrafter"/>
</dbReference>
<dbReference type="GO" id="GO:0006218">
    <property type="term" value="P:uridine catabolic process"/>
    <property type="evidence" value="ECO:0007669"/>
    <property type="project" value="TreeGrafter"/>
</dbReference>
<sequence>MAGTMAKKSSYKSAERVVDGSGRQYHIGVAPGEVASDILLCGDPKRAERVAGLFDSVRCEKRNREYVTFTGKYHGREMSVMGTGIGPDNMEIAVIELAQCIKSPTMIRIGSCGGLQKEIRLGDLVVSTGAVRLENT</sequence>
<dbReference type="GO" id="GO:0004850">
    <property type="term" value="F:uridine phosphorylase activity"/>
    <property type="evidence" value="ECO:0007669"/>
    <property type="project" value="TreeGrafter"/>
</dbReference>
<protein>
    <recommendedName>
        <fullName evidence="1">Nucleoside phosphorylase domain-containing protein</fullName>
    </recommendedName>
</protein>
<evidence type="ECO:0000313" key="2">
    <source>
        <dbReference type="EMBL" id="SVE21285.1"/>
    </source>
</evidence>
<evidence type="ECO:0000259" key="1">
    <source>
        <dbReference type="Pfam" id="PF01048"/>
    </source>
</evidence>
<dbReference type="SUPFAM" id="SSF53167">
    <property type="entry name" value="Purine and uridine phosphorylases"/>
    <property type="match status" value="1"/>
</dbReference>
<dbReference type="PANTHER" id="PTHR43691">
    <property type="entry name" value="URIDINE PHOSPHORYLASE"/>
    <property type="match status" value="1"/>
</dbReference>
<name>A0A383BPP9_9ZZZZ</name>
<dbReference type="InterPro" id="IPR000845">
    <property type="entry name" value="Nucleoside_phosphorylase_d"/>
</dbReference>
<feature type="domain" description="Nucleoside phosphorylase" evidence="1">
    <location>
        <begin position="38"/>
        <end position="134"/>
    </location>
</feature>
<dbReference type="InterPro" id="IPR035994">
    <property type="entry name" value="Nucleoside_phosphorylase_sf"/>
</dbReference>
<dbReference type="Gene3D" id="3.40.50.1580">
    <property type="entry name" value="Nucleoside phosphorylase domain"/>
    <property type="match status" value="1"/>
</dbReference>
<feature type="non-terminal residue" evidence="2">
    <location>
        <position position="136"/>
    </location>
</feature>
<reference evidence="2" key="1">
    <citation type="submission" date="2018-05" db="EMBL/GenBank/DDBJ databases">
        <authorList>
            <person name="Lanie J.A."/>
            <person name="Ng W.-L."/>
            <person name="Kazmierczak K.M."/>
            <person name="Andrzejewski T.M."/>
            <person name="Davidsen T.M."/>
            <person name="Wayne K.J."/>
            <person name="Tettelin H."/>
            <person name="Glass J.I."/>
            <person name="Rusch D."/>
            <person name="Podicherti R."/>
            <person name="Tsui H.-C.T."/>
            <person name="Winkler M.E."/>
        </authorList>
    </citation>
    <scope>NUCLEOTIDE SEQUENCE</scope>
</reference>
<organism evidence="2">
    <name type="scientific">marine metagenome</name>
    <dbReference type="NCBI Taxonomy" id="408172"/>
    <lineage>
        <taxon>unclassified sequences</taxon>
        <taxon>metagenomes</taxon>
        <taxon>ecological metagenomes</taxon>
    </lineage>
</organism>
<gene>
    <name evidence="2" type="ORF">METZ01_LOCUS474139</name>
</gene>
<dbReference type="EMBL" id="UINC01201790">
    <property type="protein sequence ID" value="SVE21285.1"/>
    <property type="molecule type" value="Genomic_DNA"/>
</dbReference>
<dbReference type="PANTHER" id="PTHR43691:SF11">
    <property type="entry name" value="FI09636P-RELATED"/>
    <property type="match status" value="1"/>
</dbReference>
<proteinExistence type="predicted"/>
<accession>A0A383BPP9</accession>